<evidence type="ECO:0000256" key="11">
    <source>
        <dbReference type="ARBA" id="ARBA00022692"/>
    </source>
</evidence>
<evidence type="ECO:0000256" key="6">
    <source>
        <dbReference type="ARBA" id="ARBA00012487"/>
    </source>
</evidence>
<evidence type="ECO:0000256" key="13">
    <source>
        <dbReference type="ARBA" id="ARBA00022989"/>
    </source>
</evidence>
<evidence type="ECO:0000256" key="3">
    <source>
        <dbReference type="ARBA" id="ARBA00005119"/>
    </source>
</evidence>
<evidence type="ECO:0000256" key="19">
    <source>
        <dbReference type="ARBA" id="ARBA00031825"/>
    </source>
</evidence>
<comment type="catalytic activity">
    <reaction evidence="1">
        <text>a 1,2-diacyl-sn-glycero-3-phosphate + CTP + H(+) = a CDP-1,2-diacyl-sn-glycerol + diphosphate</text>
        <dbReference type="Rhea" id="RHEA:16229"/>
        <dbReference type="ChEBI" id="CHEBI:15378"/>
        <dbReference type="ChEBI" id="CHEBI:33019"/>
        <dbReference type="ChEBI" id="CHEBI:37563"/>
        <dbReference type="ChEBI" id="CHEBI:58332"/>
        <dbReference type="ChEBI" id="CHEBI:58608"/>
        <dbReference type="EC" id="2.7.7.41"/>
    </reaction>
</comment>
<evidence type="ECO:0000256" key="4">
    <source>
        <dbReference type="ARBA" id="ARBA00005189"/>
    </source>
</evidence>
<evidence type="ECO:0000256" key="24">
    <source>
        <dbReference type="SAM" id="Phobius"/>
    </source>
</evidence>
<keyword evidence="9" id="KW-0444">Lipid biosynthesis</keyword>
<reference evidence="25" key="2">
    <citation type="submission" date="2009-05" db="EMBL/GenBank/DDBJ databases">
        <authorList>
            <person name="Goltsman D.S.A."/>
            <person name="Denef V.J."/>
            <person name="Singer S.W."/>
            <person name="Verberkmoes N.C."/>
            <person name="Lefsrud M."/>
            <person name="Mueller R."/>
            <person name="Dick G.J."/>
            <person name="Sun C."/>
            <person name="Wheeler K."/>
            <person name="Zemla A."/>
            <person name="Baker B.J."/>
            <person name="Hauser L."/>
            <person name="Land M."/>
            <person name="Shah M.B."/>
            <person name="Thelen M.P."/>
            <person name="Hettich R.L."/>
            <person name="Banfield J.F."/>
        </authorList>
    </citation>
    <scope>NUCLEOTIDE SEQUENCE</scope>
</reference>
<keyword evidence="10 25" id="KW-0808">Transferase</keyword>
<keyword evidence="17" id="KW-1208">Phospholipid metabolism</keyword>
<evidence type="ECO:0000256" key="16">
    <source>
        <dbReference type="ARBA" id="ARBA00023209"/>
    </source>
</evidence>
<dbReference type="EMBL" id="GG693873">
    <property type="protein sequence ID" value="EES52658.1"/>
    <property type="molecule type" value="Genomic_DNA"/>
</dbReference>
<sequence length="277" mass="29717">MELVRRLIVAGIAIPLIVALVLWAQPLHFFLVMALLVVLAQYEFYRLFPDIPFDSGTWLGLTAGAGFLYVIYLKSTGAVPPETLEAVAALLLVTVMGGTLLSGGISRMTYLPVVWLGIVYIPFLLGTILLIRGIPGGSRWILYLLAITWIVDAGGYFVGKAFGRHSMAPRISPKKTWEGAVGGALVGILASVAAAPWLPGPTSRFEMFWLGLALSVAGQLGDLVESAFKRQAGVKDSGHFLPGHGGMLDKVDSLLFNAPVLYAFLIFYVGLSSPVIV</sequence>
<dbReference type="GO" id="GO:0004605">
    <property type="term" value="F:phosphatidate cytidylyltransferase activity"/>
    <property type="evidence" value="ECO:0007669"/>
    <property type="project" value="UniProtKB-EC"/>
</dbReference>
<comment type="pathway">
    <text evidence="3">Phospholipid metabolism; CDP-diacylglycerol biosynthesis; CDP-diacylglycerol from sn-glycerol 3-phosphate: step 3/3.</text>
</comment>
<feature type="transmembrane region" description="Helical" evidence="24">
    <location>
        <begin position="179"/>
        <end position="198"/>
    </location>
</feature>
<name>C6HXA6_9BACT</name>
<keyword evidence="15 24" id="KW-0472">Membrane</keyword>
<keyword evidence="16" id="KW-0594">Phospholipid biosynthesis</keyword>
<feature type="transmembrane region" description="Helical" evidence="24">
    <location>
        <begin position="113"/>
        <end position="134"/>
    </location>
</feature>
<keyword evidence="14" id="KW-0443">Lipid metabolism</keyword>
<evidence type="ECO:0000256" key="1">
    <source>
        <dbReference type="ARBA" id="ARBA00001698"/>
    </source>
</evidence>
<feature type="transmembrane region" description="Helical" evidence="24">
    <location>
        <begin position="55"/>
        <end position="72"/>
    </location>
</feature>
<comment type="subcellular location">
    <subcellularLocation>
        <location evidence="2">Cell membrane</location>
        <topology evidence="2">Multi-pass membrane protein</topology>
    </subcellularLocation>
</comment>
<dbReference type="GO" id="GO:0016024">
    <property type="term" value="P:CDP-diacylglycerol biosynthetic process"/>
    <property type="evidence" value="ECO:0007669"/>
    <property type="project" value="TreeGrafter"/>
</dbReference>
<keyword evidence="11 24" id="KW-0812">Transmembrane</keyword>
<evidence type="ECO:0000256" key="5">
    <source>
        <dbReference type="ARBA" id="ARBA00010185"/>
    </source>
</evidence>
<evidence type="ECO:0000313" key="25">
    <source>
        <dbReference type="EMBL" id="EES52658.1"/>
    </source>
</evidence>
<evidence type="ECO:0000256" key="22">
    <source>
        <dbReference type="ARBA" id="ARBA00032743"/>
    </source>
</evidence>
<keyword evidence="12 25" id="KW-0548">Nucleotidyltransferase</keyword>
<dbReference type="GO" id="GO:0005886">
    <property type="term" value="C:plasma membrane"/>
    <property type="evidence" value="ECO:0007669"/>
    <property type="project" value="UniProtKB-SubCell"/>
</dbReference>
<keyword evidence="13 24" id="KW-1133">Transmembrane helix</keyword>
<dbReference type="PANTHER" id="PTHR46382">
    <property type="entry name" value="PHOSPHATIDATE CYTIDYLYLTRANSFERASE"/>
    <property type="match status" value="1"/>
</dbReference>
<feature type="transmembrane region" description="Helical" evidence="24">
    <location>
        <begin position="7"/>
        <end position="24"/>
    </location>
</feature>
<feature type="transmembrane region" description="Helical" evidence="24">
    <location>
        <begin position="84"/>
        <end position="101"/>
    </location>
</feature>
<evidence type="ECO:0000256" key="21">
    <source>
        <dbReference type="ARBA" id="ARBA00032396"/>
    </source>
</evidence>
<gene>
    <name evidence="25" type="ORF">UBAL3_92050029</name>
</gene>
<evidence type="ECO:0000256" key="14">
    <source>
        <dbReference type="ARBA" id="ARBA00023098"/>
    </source>
</evidence>
<accession>C6HXA6</accession>
<dbReference type="EC" id="2.7.7.41" evidence="6"/>
<comment type="pathway">
    <text evidence="4">Lipid metabolism.</text>
</comment>
<feature type="transmembrane region" description="Helical" evidence="24">
    <location>
        <begin position="254"/>
        <end position="271"/>
    </location>
</feature>
<dbReference type="AlphaFoldDB" id="C6HXA6"/>
<evidence type="ECO:0000256" key="8">
    <source>
        <dbReference type="ARBA" id="ARBA00022475"/>
    </source>
</evidence>
<evidence type="ECO:0000256" key="2">
    <source>
        <dbReference type="ARBA" id="ARBA00004651"/>
    </source>
</evidence>
<evidence type="ECO:0000256" key="10">
    <source>
        <dbReference type="ARBA" id="ARBA00022679"/>
    </source>
</evidence>
<dbReference type="Proteomes" id="UP000009374">
    <property type="component" value="Unassembled WGS sequence"/>
</dbReference>
<feature type="transmembrane region" description="Helical" evidence="24">
    <location>
        <begin position="140"/>
        <end position="158"/>
    </location>
</feature>
<comment type="similarity">
    <text evidence="5">Belongs to the CDS family.</text>
</comment>
<evidence type="ECO:0000256" key="9">
    <source>
        <dbReference type="ARBA" id="ARBA00022516"/>
    </source>
</evidence>
<keyword evidence="26" id="KW-1185">Reference proteome</keyword>
<proteinExistence type="inferred from homology"/>
<evidence type="ECO:0000256" key="18">
    <source>
        <dbReference type="ARBA" id="ARBA00029893"/>
    </source>
</evidence>
<feature type="transmembrane region" description="Helical" evidence="24">
    <location>
        <begin position="30"/>
        <end position="48"/>
    </location>
</feature>
<evidence type="ECO:0000313" key="26">
    <source>
        <dbReference type="Proteomes" id="UP000009374"/>
    </source>
</evidence>
<protein>
    <recommendedName>
        <fullName evidence="7">Phosphatidate cytidylyltransferase</fullName>
        <ecNumber evidence="6">2.7.7.41</ecNumber>
    </recommendedName>
    <alternativeName>
        <fullName evidence="20">CDP-DAG synthase</fullName>
    </alternativeName>
    <alternativeName>
        <fullName evidence="22">CDP-DG synthase</fullName>
    </alternativeName>
    <alternativeName>
        <fullName evidence="18">CDP-diacylglycerol synthase</fullName>
    </alternativeName>
    <alternativeName>
        <fullName evidence="21">CDP-diglyceride pyrophosphorylase</fullName>
    </alternativeName>
    <alternativeName>
        <fullName evidence="23">CDP-diglyceride synthase</fullName>
    </alternativeName>
    <alternativeName>
        <fullName evidence="19">CTP:phosphatidate cytidylyltransferase</fullName>
    </alternativeName>
</protein>
<keyword evidence="8" id="KW-1003">Cell membrane</keyword>
<evidence type="ECO:0000256" key="20">
    <source>
        <dbReference type="ARBA" id="ARBA00032253"/>
    </source>
</evidence>
<evidence type="ECO:0000256" key="7">
    <source>
        <dbReference type="ARBA" id="ARBA00019373"/>
    </source>
</evidence>
<evidence type="ECO:0000256" key="23">
    <source>
        <dbReference type="ARBA" id="ARBA00033406"/>
    </source>
</evidence>
<organism evidence="25 26">
    <name type="scientific">Leptospirillum ferrodiazotrophum</name>
    <dbReference type="NCBI Taxonomy" id="412449"/>
    <lineage>
        <taxon>Bacteria</taxon>
        <taxon>Pseudomonadati</taxon>
        <taxon>Nitrospirota</taxon>
        <taxon>Nitrospiria</taxon>
        <taxon>Nitrospirales</taxon>
        <taxon>Nitrospiraceae</taxon>
        <taxon>Leptospirillum</taxon>
    </lineage>
</organism>
<evidence type="ECO:0000256" key="12">
    <source>
        <dbReference type="ARBA" id="ARBA00022695"/>
    </source>
</evidence>
<dbReference type="PANTHER" id="PTHR46382:SF1">
    <property type="entry name" value="PHOSPHATIDATE CYTIDYLYLTRANSFERASE"/>
    <property type="match status" value="1"/>
</dbReference>
<evidence type="ECO:0000256" key="15">
    <source>
        <dbReference type="ARBA" id="ARBA00023136"/>
    </source>
</evidence>
<dbReference type="Pfam" id="PF01148">
    <property type="entry name" value="CTP_transf_1"/>
    <property type="match status" value="1"/>
</dbReference>
<reference evidence="25" key="1">
    <citation type="journal article" date="2009" name="Appl. Environ. Microbiol.">
        <title>Community genomic and proteomic analyses of chemoautotrophic iron-oxidizing "Leptospirillum rubarum" (Group II) and "Leptospirillum ferrodiazotrophum" (Group III) bacteria in acid mine drainage biofilms.</title>
        <authorList>
            <person name="Goltsman D.S."/>
            <person name="Denef V.J."/>
            <person name="Singer S.W."/>
            <person name="VerBerkmoes N.C."/>
            <person name="Lefsrud M."/>
            <person name="Mueller R.S."/>
            <person name="Dick G.J."/>
            <person name="Sun C.L."/>
            <person name="Wheeler K.E."/>
            <person name="Zemla A."/>
            <person name="Baker B.J."/>
            <person name="Hauser L."/>
            <person name="Land M."/>
            <person name="Shah M.B."/>
            <person name="Thelen M.P."/>
            <person name="Hettich R.L."/>
            <person name="Banfield J.F."/>
        </authorList>
    </citation>
    <scope>NUCLEOTIDE SEQUENCE [LARGE SCALE GENOMIC DNA]</scope>
</reference>
<evidence type="ECO:0000256" key="17">
    <source>
        <dbReference type="ARBA" id="ARBA00023264"/>
    </source>
</evidence>